<proteinExistence type="predicted"/>
<protein>
    <submittedName>
        <fullName evidence="3">Acyl-CoA dehydrogenase, N-terminal domain</fullName>
    </submittedName>
</protein>
<reference evidence="4" key="1">
    <citation type="submission" date="2016-12" db="EMBL/GenBank/DDBJ databases">
        <authorList>
            <person name="Varghese N."/>
            <person name="Submissions S."/>
        </authorList>
    </citation>
    <scope>NUCLEOTIDE SEQUENCE [LARGE SCALE GENOMIC DNA]</scope>
    <source>
        <strain evidence="4">DSM 25035</strain>
    </source>
</reference>
<dbReference type="Gene3D" id="1.20.140.10">
    <property type="entry name" value="Butyryl-CoA Dehydrogenase, subunit A, domain 3"/>
    <property type="match status" value="1"/>
</dbReference>
<dbReference type="InterPro" id="IPR009100">
    <property type="entry name" value="AcylCoA_DH/oxidase_NM_dom_sf"/>
</dbReference>
<name>A0A1M7ZKB2_9BACT</name>
<dbReference type="EMBL" id="FRXN01000007">
    <property type="protein sequence ID" value="SHO65350.1"/>
    <property type="molecule type" value="Genomic_DNA"/>
</dbReference>
<keyword evidence="1" id="KW-0560">Oxidoreductase</keyword>
<evidence type="ECO:0000313" key="4">
    <source>
        <dbReference type="Proteomes" id="UP000184609"/>
    </source>
</evidence>
<evidence type="ECO:0000313" key="3">
    <source>
        <dbReference type="EMBL" id="SHO65350.1"/>
    </source>
</evidence>
<evidence type="ECO:0000259" key="2">
    <source>
        <dbReference type="Pfam" id="PF08028"/>
    </source>
</evidence>
<dbReference type="GO" id="GO:0016627">
    <property type="term" value="F:oxidoreductase activity, acting on the CH-CH group of donors"/>
    <property type="evidence" value="ECO:0007669"/>
    <property type="project" value="InterPro"/>
</dbReference>
<evidence type="ECO:0000256" key="1">
    <source>
        <dbReference type="ARBA" id="ARBA00023002"/>
    </source>
</evidence>
<dbReference type="Gene3D" id="2.40.110.10">
    <property type="entry name" value="Butyryl-CoA Dehydrogenase, subunit A, domain 2"/>
    <property type="match status" value="1"/>
</dbReference>
<dbReference type="RefSeq" id="WP_073573605.1">
    <property type="nucleotide sequence ID" value="NZ_FRXN01000007.1"/>
</dbReference>
<dbReference type="OrthoDB" id="1170793at2"/>
<dbReference type="InterPro" id="IPR013107">
    <property type="entry name" value="Acyl-CoA_DH_C"/>
</dbReference>
<dbReference type="Gene3D" id="1.10.540.10">
    <property type="entry name" value="Acyl-CoA dehydrogenase/oxidase, N-terminal domain"/>
    <property type="match status" value="1"/>
</dbReference>
<keyword evidence="4" id="KW-1185">Reference proteome</keyword>
<accession>A0A1M7ZKB2</accession>
<dbReference type="GO" id="GO:0050660">
    <property type="term" value="F:flavin adenine dinucleotide binding"/>
    <property type="evidence" value="ECO:0007669"/>
    <property type="project" value="InterPro"/>
</dbReference>
<organism evidence="3 4">
    <name type="scientific">Algoriphagus zhangzhouensis</name>
    <dbReference type="NCBI Taxonomy" id="1073327"/>
    <lineage>
        <taxon>Bacteria</taxon>
        <taxon>Pseudomonadati</taxon>
        <taxon>Bacteroidota</taxon>
        <taxon>Cytophagia</taxon>
        <taxon>Cytophagales</taxon>
        <taxon>Cyclobacteriaceae</taxon>
        <taxon>Algoriphagus</taxon>
    </lineage>
</organism>
<dbReference type="STRING" id="1073327.SAMN04488108_4011"/>
<dbReference type="PIRSF" id="PIRSF016578">
    <property type="entry name" value="HsaA"/>
    <property type="match status" value="1"/>
</dbReference>
<gene>
    <name evidence="3" type="ORF">SAMN04488108_4011</name>
</gene>
<sequence length="358" mass="40116">MNYSLFDSGHSSQSEKKGSLIPEWIDEINTEGWFQLFVPKNLGGLGLDLPEALRIEQKLANLDGSLGWTVTLCSGALWFVGFLEEGLREEIFPNTGLCFAGSGFVGGKAEIVENGYMISGSWTYASGALHASHFTANCEIWKDGNQLKDEQGNPIIKAFILNKEEVEILGGWNYMGMIATGSHAFKTESLHVPFNRSFEIIPEKATLTDPIFQFPFQQFAEATLVSNILGISQHLQTLIQEAFWKRNSHRKYSEVEVDFAEKQFAICSSSLEAAAKDFYSAIEIAWATLIESGAIRETELKDVSKRSRELVQVCRESNMGIYPFSGLEVAKMETELNRVWRDFATVSQHALITFPYFD</sequence>
<dbReference type="InterPro" id="IPR046373">
    <property type="entry name" value="Acyl-CoA_Oxase/DH_mid-dom_sf"/>
</dbReference>
<dbReference type="Pfam" id="PF08028">
    <property type="entry name" value="Acyl-CoA_dh_2"/>
    <property type="match status" value="1"/>
</dbReference>
<feature type="domain" description="Acyl-CoA dehydrogenase C-terminal" evidence="2">
    <location>
        <begin position="245"/>
        <end position="352"/>
    </location>
</feature>
<dbReference type="AlphaFoldDB" id="A0A1M7ZKB2"/>
<dbReference type="SUPFAM" id="SSF56645">
    <property type="entry name" value="Acyl-CoA dehydrogenase NM domain-like"/>
    <property type="match status" value="1"/>
</dbReference>
<dbReference type="InterPro" id="IPR037069">
    <property type="entry name" value="AcylCoA_DH/ox_N_sf"/>
</dbReference>
<dbReference type="Proteomes" id="UP000184609">
    <property type="component" value="Unassembled WGS sequence"/>
</dbReference>